<feature type="domain" description="Beta-lactamase-related" evidence="2">
    <location>
        <begin position="45"/>
        <end position="371"/>
    </location>
</feature>
<proteinExistence type="predicted"/>
<dbReference type="InterPro" id="IPR021860">
    <property type="entry name" value="Peptidase_S12_Pab87-rel_C"/>
</dbReference>
<gene>
    <name evidence="4" type="ORF">QO011_002591</name>
</gene>
<dbReference type="InterPro" id="IPR012338">
    <property type="entry name" value="Beta-lactam/transpept-like"/>
</dbReference>
<reference evidence="4 5" key="1">
    <citation type="submission" date="2023-07" db="EMBL/GenBank/DDBJ databases">
        <title>Genomic Encyclopedia of Type Strains, Phase IV (KMG-IV): sequencing the most valuable type-strain genomes for metagenomic binning, comparative biology and taxonomic classification.</title>
        <authorList>
            <person name="Goeker M."/>
        </authorList>
    </citation>
    <scope>NUCLEOTIDE SEQUENCE [LARGE SCALE GENOMIC DNA]</scope>
    <source>
        <strain evidence="4 5">DSM 19619</strain>
    </source>
</reference>
<feature type="domain" description="Peptidase S12 Pab87-related C-terminal" evidence="3">
    <location>
        <begin position="417"/>
        <end position="504"/>
    </location>
</feature>
<protein>
    <submittedName>
        <fullName evidence="4">CubicO group peptidase (Beta-lactamase class C family)</fullName>
    </submittedName>
</protein>
<dbReference type="EMBL" id="JAUSVX010000004">
    <property type="protein sequence ID" value="MDQ0469575.1"/>
    <property type="molecule type" value="Genomic_DNA"/>
</dbReference>
<name>A0ABU0J7K1_9HYPH</name>
<dbReference type="Gene3D" id="3.40.710.10">
    <property type="entry name" value="DD-peptidase/beta-lactamase superfamily"/>
    <property type="match status" value="1"/>
</dbReference>
<feature type="signal peptide" evidence="1">
    <location>
        <begin position="1"/>
        <end position="28"/>
    </location>
</feature>
<sequence length="519" mass="54713">MQWPARYRAAGALCIALGLAFAALPAAAAGPVPPERVATALPKLEDLARRAIETGEVPGLAIAVVQDDAVVYLKGFGVRQAGKPETVDGDTVFQLASLSKPISATIVAALVGDGVVGWDSRIRDLDPGFRLHDAYPSAELTIRDLFAHRSGLPGNAGNDLEDIGYGRDEVLRRLRLVPAASSFRSTYSYSNAGLTEGAVAAARPTGKSWEAVAEDKLYRPLGMTATSSRHADFLARPNRAVLHVKVGGRWAAELERDPDMQAPAGGVSSSARDLAQWMRLELGAGAIGGRRLVDEEALEQTKVPLMARGNNPVSGAASFYGLGWNVEYGRHGLSWSHAGAFSVGARTLAVLYPEQHLGIVVLTNAFPSGAPEGLADSFFDLVFDGTVSKDWMAEWDRTFDGLLGPAVAAAKATYATPPARPSPALPLAAYAGRYANDYAGTALVSAAGGTLTLAVGPSGARSYPLKHFDRDLFLAFPDPETPDKPSAVRFAIGPNGRADAVTIESLDEFGLGTLRRVGE</sequence>
<accession>A0ABU0J7K1</accession>
<feature type="chain" id="PRO_5045370619" evidence="1">
    <location>
        <begin position="29"/>
        <end position="519"/>
    </location>
</feature>
<dbReference type="SUPFAM" id="SSF56601">
    <property type="entry name" value="beta-lactamase/transpeptidase-like"/>
    <property type="match status" value="1"/>
</dbReference>
<dbReference type="InterPro" id="IPR050491">
    <property type="entry name" value="AmpC-like"/>
</dbReference>
<keyword evidence="5" id="KW-1185">Reference proteome</keyword>
<comment type="caution">
    <text evidence="4">The sequence shown here is derived from an EMBL/GenBank/DDBJ whole genome shotgun (WGS) entry which is preliminary data.</text>
</comment>
<dbReference type="Proteomes" id="UP001242480">
    <property type="component" value="Unassembled WGS sequence"/>
</dbReference>
<dbReference type="RefSeq" id="WP_307272414.1">
    <property type="nucleotide sequence ID" value="NZ_JAUSVX010000004.1"/>
</dbReference>
<evidence type="ECO:0000259" key="3">
    <source>
        <dbReference type="Pfam" id="PF11954"/>
    </source>
</evidence>
<evidence type="ECO:0000259" key="2">
    <source>
        <dbReference type="Pfam" id="PF00144"/>
    </source>
</evidence>
<evidence type="ECO:0000256" key="1">
    <source>
        <dbReference type="SAM" id="SignalP"/>
    </source>
</evidence>
<keyword evidence="1" id="KW-0732">Signal</keyword>
<dbReference type="InterPro" id="IPR001466">
    <property type="entry name" value="Beta-lactam-related"/>
</dbReference>
<dbReference type="PANTHER" id="PTHR46825:SF15">
    <property type="entry name" value="BETA-LACTAMASE-RELATED DOMAIN-CONTAINING PROTEIN"/>
    <property type="match status" value="1"/>
</dbReference>
<dbReference type="Pfam" id="PF00144">
    <property type="entry name" value="Beta-lactamase"/>
    <property type="match status" value="1"/>
</dbReference>
<evidence type="ECO:0000313" key="5">
    <source>
        <dbReference type="Proteomes" id="UP001242480"/>
    </source>
</evidence>
<dbReference type="Pfam" id="PF11954">
    <property type="entry name" value="DUF3471"/>
    <property type="match status" value="1"/>
</dbReference>
<dbReference type="PANTHER" id="PTHR46825">
    <property type="entry name" value="D-ALANYL-D-ALANINE-CARBOXYPEPTIDASE/ENDOPEPTIDASE AMPH"/>
    <property type="match status" value="1"/>
</dbReference>
<evidence type="ECO:0000313" key="4">
    <source>
        <dbReference type="EMBL" id="MDQ0469575.1"/>
    </source>
</evidence>
<organism evidence="4 5">
    <name type="scientific">Labrys wisconsinensis</name>
    <dbReference type="NCBI Taxonomy" id="425677"/>
    <lineage>
        <taxon>Bacteria</taxon>
        <taxon>Pseudomonadati</taxon>
        <taxon>Pseudomonadota</taxon>
        <taxon>Alphaproteobacteria</taxon>
        <taxon>Hyphomicrobiales</taxon>
        <taxon>Xanthobacteraceae</taxon>
        <taxon>Labrys</taxon>
    </lineage>
</organism>
<dbReference type="Gene3D" id="2.40.128.600">
    <property type="match status" value="1"/>
</dbReference>